<dbReference type="InterPro" id="IPR013902">
    <property type="entry name" value="Mug135-like_C"/>
</dbReference>
<reference evidence="3" key="1">
    <citation type="submission" date="2023-03" db="EMBL/GenBank/DDBJ databases">
        <title>Massive genome expansion in bonnet fungi (Mycena s.s.) driven by repeated elements and novel gene families across ecological guilds.</title>
        <authorList>
            <consortium name="Lawrence Berkeley National Laboratory"/>
            <person name="Harder C.B."/>
            <person name="Miyauchi S."/>
            <person name="Viragh M."/>
            <person name="Kuo A."/>
            <person name="Thoen E."/>
            <person name="Andreopoulos B."/>
            <person name="Lu D."/>
            <person name="Skrede I."/>
            <person name="Drula E."/>
            <person name="Henrissat B."/>
            <person name="Morin E."/>
            <person name="Kohler A."/>
            <person name="Barry K."/>
            <person name="LaButti K."/>
            <person name="Morin E."/>
            <person name="Salamov A."/>
            <person name="Lipzen A."/>
            <person name="Mereny Z."/>
            <person name="Hegedus B."/>
            <person name="Baldrian P."/>
            <person name="Stursova M."/>
            <person name="Weitz H."/>
            <person name="Taylor A."/>
            <person name="Grigoriev I.V."/>
            <person name="Nagy L.G."/>
            <person name="Martin F."/>
            <person name="Kauserud H."/>
        </authorList>
    </citation>
    <scope>NUCLEOTIDE SEQUENCE</scope>
    <source>
        <strain evidence="3">9144</strain>
    </source>
</reference>
<feature type="domain" description="T-SNARE coiled-coil homology" evidence="2">
    <location>
        <begin position="70"/>
        <end position="132"/>
    </location>
</feature>
<name>A0AAD6URK2_9AGAR</name>
<gene>
    <name evidence="3" type="ORF">GGX14DRAFT_604146</name>
</gene>
<protein>
    <recommendedName>
        <fullName evidence="2">t-SNARE coiled-coil homology domain-containing protein</fullName>
    </recommendedName>
</protein>
<keyword evidence="4" id="KW-1185">Reference proteome</keyword>
<dbReference type="InterPro" id="IPR000727">
    <property type="entry name" value="T_SNARE_dom"/>
</dbReference>
<dbReference type="Pfam" id="PF08593">
    <property type="entry name" value="Mug135_C"/>
    <property type="match status" value="1"/>
</dbReference>
<evidence type="ECO:0000313" key="4">
    <source>
        <dbReference type="Proteomes" id="UP001219525"/>
    </source>
</evidence>
<evidence type="ECO:0000256" key="1">
    <source>
        <dbReference type="ARBA" id="ARBA00005788"/>
    </source>
</evidence>
<comment type="similarity">
    <text evidence="1">Belongs to the UPF0612 family.</text>
</comment>
<dbReference type="AlphaFoldDB" id="A0AAD6URK2"/>
<dbReference type="Proteomes" id="UP001219525">
    <property type="component" value="Unassembled WGS sequence"/>
</dbReference>
<dbReference type="Gene3D" id="3.90.20.10">
    <property type="match status" value="1"/>
</dbReference>
<evidence type="ECO:0000313" key="3">
    <source>
        <dbReference type="EMBL" id="KAJ7190510.1"/>
    </source>
</evidence>
<comment type="caution">
    <text evidence="3">The sequence shown here is derived from an EMBL/GenBank/DDBJ whole genome shotgun (WGS) entry which is preliminary data.</text>
</comment>
<sequence>MPPVPLPVPTPGLPFSNIANVVPAAPQDPPSVDDVILAKAYAQRALVAEKYPGQIDRQTTVGALVYADPSWLPHPVARALQPINQRLNDMNKRFDDMDKRFDDMDKRFDDMDKRFDDIDDRIDGVFAKIDQLITTTAKNHNRTLVDGRPVAFVPVPFPDGTMPSGNVNTPTALTNAAIIDNLSANELRAYCHAYYPTRGYDTGQQQPDRSVIFPYDVTTFEYKGTHSILGLSCCALRQNPAHGTRPIFVSLTHLVVARDPVVFFHLVPKPPRKVKFSVDPQAIIDSDVLLPVNLPDPELMAMHAACARIAAMSGAADQLHLLMQDRDDTEMLTDTTVRLLDSLLRTLPR</sequence>
<proteinExistence type="inferred from homology"/>
<evidence type="ECO:0000259" key="2">
    <source>
        <dbReference type="PROSITE" id="PS50192"/>
    </source>
</evidence>
<dbReference type="EMBL" id="JARJCW010000148">
    <property type="protein sequence ID" value="KAJ7190510.1"/>
    <property type="molecule type" value="Genomic_DNA"/>
</dbReference>
<accession>A0AAD6URK2</accession>
<dbReference type="PROSITE" id="PS50192">
    <property type="entry name" value="T_SNARE"/>
    <property type="match status" value="1"/>
</dbReference>
<organism evidence="3 4">
    <name type="scientific">Mycena pura</name>
    <dbReference type="NCBI Taxonomy" id="153505"/>
    <lineage>
        <taxon>Eukaryota</taxon>
        <taxon>Fungi</taxon>
        <taxon>Dikarya</taxon>
        <taxon>Basidiomycota</taxon>
        <taxon>Agaricomycotina</taxon>
        <taxon>Agaricomycetes</taxon>
        <taxon>Agaricomycetidae</taxon>
        <taxon>Agaricales</taxon>
        <taxon>Marasmiineae</taxon>
        <taxon>Mycenaceae</taxon>
        <taxon>Mycena</taxon>
    </lineage>
</organism>